<reference evidence="2" key="1">
    <citation type="submission" date="2021-03" db="EMBL/GenBank/DDBJ databases">
        <title>Draft genome sequence of rust myrtle Austropuccinia psidii MF-1, a brazilian biotype.</title>
        <authorList>
            <person name="Quecine M.C."/>
            <person name="Pachon D.M.R."/>
            <person name="Bonatelli M.L."/>
            <person name="Correr F.H."/>
            <person name="Franceschini L.M."/>
            <person name="Leite T.F."/>
            <person name="Margarido G.R.A."/>
            <person name="Almeida C.A."/>
            <person name="Ferrarezi J.A."/>
            <person name="Labate C.A."/>
        </authorList>
    </citation>
    <scope>NUCLEOTIDE SEQUENCE</scope>
    <source>
        <strain evidence="2">MF-1</strain>
    </source>
</reference>
<name>A0A9Q3GIK5_9BASI</name>
<keyword evidence="3" id="KW-1185">Reference proteome</keyword>
<evidence type="ECO:0000313" key="3">
    <source>
        <dbReference type="Proteomes" id="UP000765509"/>
    </source>
</evidence>
<accession>A0A9Q3GIK5</accession>
<dbReference type="Gene3D" id="1.10.340.70">
    <property type="match status" value="1"/>
</dbReference>
<proteinExistence type="predicted"/>
<feature type="domain" description="Integrase zinc-binding" evidence="1">
    <location>
        <begin position="120"/>
        <end position="176"/>
    </location>
</feature>
<dbReference type="InterPro" id="IPR041588">
    <property type="entry name" value="Integrase_H2C2"/>
</dbReference>
<dbReference type="AlphaFoldDB" id="A0A9Q3GIK5"/>
<gene>
    <name evidence="2" type="ORF">O181_008518</name>
</gene>
<dbReference type="EMBL" id="AVOT02001978">
    <property type="protein sequence ID" value="MBW0468803.1"/>
    <property type="molecule type" value="Genomic_DNA"/>
</dbReference>
<dbReference type="Proteomes" id="UP000765509">
    <property type="component" value="Unassembled WGS sequence"/>
</dbReference>
<protein>
    <recommendedName>
        <fullName evidence="1">Integrase zinc-binding domain-containing protein</fullName>
    </recommendedName>
</protein>
<dbReference type="Pfam" id="PF17921">
    <property type="entry name" value="Integrase_H2C2"/>
    <property type="match status" value="1"/>
</dbReference>
<comment type="caution">
    <text evidence="2">The sequence shown here is derived from an EMBL/GenBank/DDBJ whole genome shotgun (WGS) entry which is preliminary data.</text>
</comment>
<evidence type="ECO:0000313" key="2">
    <source>
        <dbReference type="EMBL" id="MBW0468803.1"/>
    </source>
</evidence>
<organism evidence="2 3">
    <name type="scientific">Austropuccinia psidii MF-1</name>
    <dbReference type="NCBI Taxonomy" id="1389203"/>
    <lineage>
        <taxon>Eukaryota</taxon>
        <taxon>Fungi</taxon>
        <taxon>Dikarya</taxon>
        <taxon>Basidiomycota</taxon>
        <taxon>Pucciniomycotina</taxon>
        <taxon>Pucciniomycetes</taxon>
        <taxon>Pucciniales</taxon>
        <taxon>Sphaerophragmiaceae</taxon>
        <taxon>Austropuccinia</taxon>
    </lineage>
</organism>
<evidence type="ECO:0000259" key="1">
    <source>
        <dbReference type="Pfam" id="PF17921"/>
    </source>
</evidence>
<sequence length="196" mass="22908">MTVVFKSQNIHKGADVLSRWAVADILENPAWVSQEEHHIEGICVTEIGAELFNKVQKCYNMDKDFHILCQLLMKAFKDPLISSKVDEIWKKAYDEGRLNLLDGALYHRNKKTCVFTLKDRPLINTIPNEFHDSVVYGHLSEDSTLKRVKTCSWWPNLRHGVAEYCRAYDIFQKANRATGKKYKIFMSYIKSQYFLR</sequence>